<evidence type="ECO:0000313" key="3">
    <source>
        <dbReference type="Proteomes" id="UP000708576"/>
    </source>
</evidence>
<dbReference type="InterPro" id="IPR000600">
    <property type="entry name" value="ROK"/>
</dbReference>
<comment type="similarity">
    <text evidence="1">Belongs to the ROK (NagC/XylR) family.</text>
</comment>
<evidence type="ECO:0000313" key="2">
    <source>
        <dbReference type="EMBL" id="MBS2100913.1"/>
    </source>
</evidence>
<dbReference type="RefSeq" id="WP_212219691.1">
    <property type="nucleotide sequence ID" value="NZ_JAGUCO010000032.1"/>
</dbReference>
<reference evidence="2 3" key="1">
    <citation type="journal article" date="2015" name="Int. J. Syst. Evol. Microbiol.">
        <title>Carboxylicivirga linearis sp. nov., isolated from a sea cucumber culture pond.</title>
        <authorList>
            <person name="Wang F.Q."/>
            <person name="Zhou Y.X."/>
            <person name="Lin X.Z."/>
            <person name="Chen G.J."/>
            <person name="Du Z.J."/>
        </authorList>
    </citation>
    <scope>NUCLEOTIDE SEQUENCE [LARGE SCALE GENOMIC DNA]</scope>
    <source>
        <strain evidence="2 3">FB218</strain>
    </source>
</reference>
<dbReference type="Pfam" id="PF00480">
    <property type="entry name" value="ROK"/>
    <property type="match status" value="1"/>
</dbReference>
<dbReference type="SUPFAM" id="SSF53067">
    <property type="entry name" value="Actin-like ATPase domain"/>
    <property type="match status" value="1"/>
</dbReference>
<protein>
    <submittedName>
        <fullName evidence="2">ROK family protein</fullName>
    </submittedName>
</protein>
<gene>
    <name evidence="2" type="ORF">KEM10_21685</name>
</gene>
<dbReference type="PANTHER" id="PTHR18964">
    <property type="entry name" value="ROK (REPRESSOR, ORF, KINASE) FAMILY"/>
    <property type="match status" value="1"/>
</dbReference>
<keyword evidence="3" id="KW-1185">Reference proteome</keyword>
<dbReference type="Proteomes" id="UP000708576">
    <property type="component" value="Unassembled WGS sequence"/>
</dbReference>
<proteinExistence type="inferred from homology"/>
<accession>A0ABS5K1B0</accession>
<evidence type="ECO:0000256" key="1">
    <source>
        <dbReference type="ARBA" id="ARBA00006479"/>
    </source>
</evidence>
<dbReference type="EMBL" id="JAGUCO010000032">
    <property type="protein sequence ID" value="MBS2100913.1"/>
    <property type="molecule type" value="Genomic_DNA"/>
</dbReference>
<dbReference type="InterPro" id="IPR043129">
    <property type="entry name" value="ATPase_NBD"/>
</dbReference>
<comment type="caution">
    <text evidence="2">The sequence shown here is derived from an EMBL/GenBank/DDBJ whole genome shotgun (WGS) entry which is preliminary data.</text>
</comment>
<sequence>MIKNCYIGVDVGGTKMHFAYIEQGKVLKQFKTSTDAYRSKSEIIKDLIEGIQNLINERVVGIGVGVPGLIDVEKGIVYNVQNIPAWKNVELKTILSEYFRLPVFIGNDANCFLLGEKYYGKGKEYSDLVALAMGTGVGAGVLVNDQLHIGNLSMAGEFGGIGYLDADFENYCSGKFFQRTCGNNGKAIADKANAGDKDSLKAFEDFGEHVAHLIETIIYSYGPSAIILGGSLSNAYALFEKGMKNTLIKFPHQNALQTTSILPSDNSEMAVLGAAALVPYYIENKKKRTALKSA</sequence>
<organism evidence="2 3">
    <name type="scientific">Carboxylicivirga linearis</name>
    <dbReference type="NCBI Taxonomy" id="1628157"/>
    <lineage>
        <taxon>Bacteria</taxon>
        <taxon>Pseudomonadati</taxon>
        <taxon>Bacteroidota</taxon>
        <taxon>Bacteroidia</taxon>
        <taxon>Marinilabiliales</taxon>
        <taxon>Marinilabiliaceae</taxon>
        <taxon>Carboxylicivirga</taxon>
    </lineage>
</organism>
<dbReference type="PANTHER" id="PTHR18964:SF149">
    <property type="entry name" value="BIFUNCTIONAL UDP-N-ACETYLGLUCOSAMINE 2-EPIMERASE_N-ACETYLMANNOSAMINE KINASE"/>
    <property type="match status" value="1"/>
</dbReference>
<name>A0ABS5K1B0_9BACT</name>
<dbReference type="Gene3D" id="3.30.420.40">
    <property type="match status" value="2"/>
</dbReference>